<protein>
    <submittedName>
        <fullName evidence="1">Uncharacterized protein</fullName>
    </submittedName>
</protein>
<dbReference type="EMBL" id="VSSQ01017486">
    <property type="protein sequence ID" value="MPM59852.1"/>
    <property type="molecule type" value="Genomic_DNA"/>
</dbReference>
<name>A0A645B321_9ZZZZ</name>
<organism evidence="1">
    <name type="scientific">bioreactor metagenome</name>
    <dbReference type="NCBI Taxonomy" id="1076179"/>
    <lineage>
        <taxon>unclassified sequences</taxon>
        <taxon>metagenomes</taxon>
        <taxon>ecological metagenomes</taxon>
    </lineage>
</organism>
<proteinExistence type="predicted"/>
<gene>
    <name evidence="1" type="ORF">SDC9_106698</name>
</gene>
<reference evidence="1" key="1">
    <citation type="submission" date="2019-08" db="EMBL/GenBank/DDBJ databases">
        <authorList>
            <person name="Kucharzyk K."/>
            <person name="Murdoch R.W."/>
            <person name="Higgins S."/>
            <person name="Loffler F."/>
        </authorList>
    </citation>
    <scope>NUCLEOTIDE SEQUENCE</scope>
</reference>
<comment type="caution">
    <text evidence="1">The sequence shown here is derived from an EMBL/GenBank/DDBJ whole genome shotgun (WGS) entry which is preliminary data.</text>
</comment>
<sequence length="62" mass="6730">MVAAAPIACTTLAIINTPKEFVIPHSKEPIVNKIIPNLKTVVFPLISPSLPNIKIVEEITIK</sequence>
<evidence type="ECO:0000313" key="1">
    <source>
        <dbReference type="EMBL" id="MPM59852.1"/>
    </source>
</evidence>
<dbReference type="AlphaFoldDB" id="A0A645B321"/>
<accession>A0A645B321</accession>